<reference evidence="1 3" key="1">
    <citation type="journal article" date="2008" name="Science">
        <title>The Physcomitrella genome reveals evolutionary insights into the conquest of land by plants.</title>
        <authorList>
            <person name="Rensing S."/>
            <person name="Lang D."/>
            <person name="Zimmer A."/>
            <person name="Terry A."/>
            <person name="Salamov A."/>
            <person name="Shapiro H."/>
            <person name="Nishiyama T."/>
            <person name="Perroud P.-F."/>
            <person name="Lindquist E."/>
            <person name="Kamisugi Y."/>
            <person name="Tanahashi T."/>
            <person name="Sakakibara K."/>
            <person name="Fujita T."/>
            <person name="Oishi K."/>
            <person name="Shin-I T."/>
            <person name="Kuroki Y."/>
            <person name="Toyoda A."/>
            <person name="Suzuki Y."/>
            <person name="Hashimoto A."/>
            <person name="Yamaguchi K."/>
            <person name="Sugano A."/>
            <person name="Kohara Y."/>
            <person name="Fujiyama A."/>
            <person name="Anterola A."/>
            <person name="Aoki S."/>
            <person name="Ashton N."/>
            <person name="Barbazuk W.B."/>
            <person name="Barker E."/>
            <person name="Bennetzen J."/>
            <person name="Bezanilla M."/>
            <person name="Blankenship R."/>
            <person name="Cho S.H."/>
            <person name="Dutcher S."/>
            <person name="Estelle M."/>
            <person name="Fawcett J.A."/>
            <person name="Gundlach H."/>
            <person name="Hanada K."/>
            <person name="Heyl A."/>
            <person name="Hicks K.A."/>
            <person name="Hugh J."/>
            <person name="Lohr M."/>
            <person name="Mayer K."/>
            <person name="Melkozernov A."/>
            <person name="Murata T."/>
            <person name="Nelson D."/>
            <person name="Pils B."/>
            <person name="Prigge M."/>
            <person name="Reiss B."/>
            <person name="Renner T."/>
            <person name="Rombauts S."/>
            <person name="Rushton P."/>
            <person name="Sanderfoot A."/>
            <person name="Schween G."/>
            <person name="Shiu S.-H."/>
            <person name="Stueber K."/>
            <person name="Theodoulou F.L."/>
            <person name="Tu H."/>
            <person name="Van de Peer Y."/>
            <person name="Verrier P.J."/>
            <person name="Waters E."/>
            <person name="Wood A."/>
            <person name="Yang L."/>
            <person name="Cove D."/>
            <person name="Cuming A."/>
            <person name="Hasebe M."/>
            <person name="Lucas S."/>
            <person name="Mishler D.B."/>
            <person name="Reski R."/>
            <person name="Grigoriev I."/>
            <person name="Quatrano R.S."/>
            <person name="Boore J.L."/>
        </authorList>
    </citation>
    <scope>NUCLEOTIDE SEQUENCE [LARGE SCALE GENOMIC DNA]</scope>
    <source>
        <strain evidence="2 3">cv. Gransden 2004</strain>
    </source>
</reference>
<evidence type="ECO:0000313" key="2">
    <source>
        <dbReference type="EnsemblPlants" id="Pp3c20_18340V3.1"/>
    </source>
</evidence>
<accession>A0A2K1IVQ5</accession>
<dbReference type="EMBL" id="ABEU02000020">
    <property type="protein sequence ID" value="PNR33359.1"/>
    <property type="molecule type" value="Genomic_DNA"/>
</dbReference>
<reference evidence="2" key="3">
    <citation type="submission" date="2020-12" db="UniProtKB">
        <authorList>
            <consortium name="EnsemblPlants"/>
        </authorList>
    </citation>
    <scope>IDENTIFICATION</scope>
</reference>
<name>A0A2K1IVQ5_PHYPA</name>
<dbReference type="InParanoid" id="A0A2K1IVQ5"/>
<evidence type="ECO:0000313" key="3">
    <source>
        <dbReference type="Proteomes" id="UP000006727"/>
    </source>
</evidence>
<dbReference type="AlphaFoldDB" id="A0A2K1IVQ5"/>
<dbReference type="EnsemblPlants" id="Pp3c20_18340V3.1">
    <property type="protein sequence ID" value="Pp3c20_18340V3.1"/>
    <property type="gene ID" value="Pp3c20_18340"/>
</dbReference>
<dbReference type="Gramene" id="Pp3c20_18340V3.1">
    <property type="protein sequence ID" value="Pp3c20_18340V3.1"/>
    <property type="gene ID" value="Pp3c20_18340"/>
</dbReference>
<dbReference type="Proteomes" id="UP000006727">
    <property type="component" value="Chromosome 20"/>
</dbReference>
<proteinExistence type="predicted"/>
<evidence type="ECO:0000313" key="1">
    <source>
        <dbReference type="EMBL" id="PNR33359.1"/>
    </source>
</evidence>
<reference evidence="1 3" key="2">
    <citation type="journal article" date="2018" name="Plant J.">
        <title>The Physcomitrella patens chromosome-scale assembly reveals moss genome structure and evolution.</title>
        <authorList>
            <person name="Lang D."/>
            <person name="Ullrich K.K."/>
            <person name="Murat F."/>
            <person name="Fuchs J."/>
            <person name="Jenkins J."/>
            <person name="Haas F.B."/>
            <person name="Piednoel M."/>
            <person name="Gundlach H."/>
            <person name="Van Bel M."/>
            <person name="Meyberg R."/>
            <person name="Vives C."/>
            <person name="Morata J."/>
            <person name="Symeonidi A."/>
            <person name="Hiss M."/>
            <person name="Muchero W."/>
            <person name="Kamisugi Y."/>
            <person name="Saleh O."/>
            <person name="Blanc G."/>
            <person name="Decker E.L."/>
            <person name="van Gessel N."/>
            <person name="Grimwood J."/>
            <person name="Hayes R.D."/>
            <person name="Graham S.W."/>
            <person name="Gunter L.E."/>
            <person name="McDaniel S.F."/>
            <person name="Hoernstein S.N.W."/>
            <person name="Larsson A."/>
            <person name="Li F.W."/>
            <person name="Perroud P.F."/>
            <person name="Phillips J."/>
            <person name="Ranjan P."/>
            <person name="Rokshar D.S."/>
            <person name="Rothfels C.J."/>
            <person name="Schneider L."/>
            <person name="Shu S."/>
            <person name="Stevenson D.W."/>
            <person name="Thummler F."/>
            <person name="Tillich M."/>
            <person name="Villarreal Aguilar J.C."/>
            <person name="Widiez T."/>
            <person name="Wong G.K."/>
            <person name="Wymore A."/>
            <person name="Zhang Y."/>
            <person name="Zimmer A.D."/>
            <person name="Quatrano R.S."/>
            <person name="Mayer K.F.X."/>
            <person name="Goodstein D."/>
            <person name="Casacuberta J.M."/>
            <person name="Vandepoele K."/>
            <person name="Reski R."/>
            <person name="Cuming A.C."/>
            <person name="Tuskan G.A."/>
            <person name="Maumus F."/>
            <person name="Salse J."/>
            <person name="Schmutz J."/>
            <person name="Rensing S.A."/>
        </authorList>
    </citation>
    <scope>NUCLEOTIDE SEQUENCE [LARGE SCALE GENOMIC DNA]</scope>
    <source>
        <strain evidence="2 3">cv. Gransden 2004</strain>
    </source>
</reference>
<gene>
    <name evidence="1" type="ORF">PHYPA_025302</name>
</gene>
<organism evidence="1">
    <name type="scientific">Physcomitrium patens</name>
    <name type="common">Spreading-leaved earth moss</name>
    <name type="synonym">Physcomitrella patens</name>
    <dbReference type="NCBI Taxonomy" id="3218"/>
    <lineage>
        <taxon>Eukaryota</taxon>
        <taxon>Viridiplantae</taxon>
        <taxon>Streptophyta</taxon>
        <taxon>Embryophyta</taxon>
        <taxon>Bryophyta</taxon>
        <taxon>Bryophytina</taxon>
        <taxon>Bryopsida</taxon>
        <taxon>Funariidae</taxon>
        <taxon>Funariales</taxon>
        <taxon>Funariaceae</taxon>
        <taxon>Physcomitrium</taxon>
    </lineage>
</organism>
<protein>
    <submittedName>
        <fullName evidence="1 2">Uncharacterized protein</fullName>
    </submittedName>
</protein>
<sequence length="264" mass="28821">MPLRRAQPPTRGSGKALAVEPNRQAPAIKGRQLGVGFNWVGGGRGRGRMLHEYLPRLHSFRQNPLLYPTDSRLLRRGGRERAERRMRVAGLKANGGKFATPRTPHGYRDQTQASPASIVVGLDLVALSMEFLAASASVVGALRAADLDSPLARSFAGAVRFVDADAVFALRFYELMGFFGSVFGIVLERVLEERVRGFRALITAPYAKQGQEESEEGLHGAISCGLSGWAILGSRVSYLFYHLESGGMCVDAESFDSFRSFVCK</sequence>
<keyword evidence="3" id="KW-1185">Reference proteome</keyword>
<dbReference type="PaxDb" id="3218-PP1S44_317V6.1"/>